<dbReference type="SUPFAM" id="SSF51445">
    <property type="entry name" value="(Trans)glycosidases"/>
    <property type="match status" value="1"/>
</dbReference>
<dbReference type="Proteomes" id="UP001420932">
    <property type="component" value="Unassembled WGS sequence"/>
</dbReference>
<gene>
    <name evidence="5" type="ORF">Syun_026080</name>
</gene>
<keyword evidence="2" id="KW-0378">Hydrolase</keyword>
<protein>
    <recommendedName>
        <fullName evidence="7">Beta-glucosidase</fullName>
    </recommendedName>
</protein>
<feature type="chain" id="PRO_5042982578" description="Beta-glucosidase" evidence="4">
    <location>
        <begin position="29"/>
        <end position="544"/>
    </location>
</feature>
<evidence type="ECO:0000256" key="2">
    <source>
        <dbReference type="ARBA" id="ARBA00022801"/>
    </source>
</evidence>
<organism evidence="5 6">
    <name type="scientific">Stephania yunnanensis</name>
    <dbReference type="NCBI Taxonomy" id="152371"/>
    <lineage>
        <taxon>Eukaryota</taxon>
        <taxon>Viridiplantae</taxon>
        <taxon>Streptophyta</taxon>
        <taxon>Embryophyta</taxon>
        <taxon>Tracheophyta</taxon>
        <taxon>Spermatophyta</taxon>
        <taxon>Magnoliopsida</taxon>
        <taxon>Ranunculales</taxon>
        <taxon>Menispermaceae</taxon>
        <taxon>Menispermoideae</taxon>
        <taxon>Cissampelideae</taxon>
        <taxon>Stephania</taxon>
    </lineage>
</organism>
<keyword evidence="6" id="KW-1185">Reference proteome</keyword>
<comment type="similarity">
    <text evidence="1 3">Belongs to the glycosyl hydrolase 1 family.</text>
</comment>
<accession>A0AAP0EVI0</accession>
<evidence type="ECO:0000256" key="1">
    <source>
        <dbReference type="ARBA" id="ARBA00010838"/>
    </source>
</evidence>
<comment type="caution">
    <text evidence="5">The sequence shown here is derived from an EMBL/GenBank/DDBJ whole genome shotgun (WGS) entry which is preliminary data.</text>
</comment>
<reference evidence="5 6" key="1">
    <citation type="submission" date="2024-01" db="EMBL/GenBank/DDBJ databases">
        <title>Genome assemblies of Stephania.</title>
        <authorList>
            <person name="Yang L."/>
        </authorList>
    </citation>
    <scope>NUCLEOTIDE SEQUENCE [LARGE SCALE GENOMIC DNA]</scope>
    <source>
        <strain evidence="5">YNDBR</strain>
        <tissue evidence="5">Leaf</tissue>
    </source>
</reference>
<feature type="signal peptide" evidence="4">
    <location>
        <begin position="1"/>
        <end position="28"/>
    </location>
</feature>
<evidence type="ECO:0000313" key="5">
    <source>
        <dbReference type="EMBL" id="KAK9099035.1"/>
    </source>
</evidence>
<dbReference type="EMBL" id="JBBNAF010000011">
    <property type="protein sequence ID" value="KAK9099035.1"/>
    <property type="molecule type" value="Genomic_DNA"/>
</dbReference>
<dbReference type="PRINTS" id="PR00131">
    <property type="entry name" value="GLHYDRLASE1"/>
</dbReference>
<dbReference type="PANTHER" id="PTHR10353">
    <property type="entry name" value="GLYCOSYL HYDROLASE"/>
    <property type="match status" value="1"/>
</dbReference>
<evidence type="ECO:0000256" key="3">
    <source>
        <dbReference type="RuleBase" id="RU003690"/>
    </source>
</evidence>
<dbReference type="PANTHER" id="PTHR10353:SF29">
    <property type="entry name" value="BETA-GLUCOSIDASE 11"/>
    <property type="match status" value="1"/>
</dbReference>
<dbReference type="Gene3D" id="3.20.20.80">
    <property type="entry name" value="Glycosidases"/>
    <property type="match status" value="1"/>
</dbReference>
<dbReference type="PROSITE" id="PS00653">
    <property type="entry name" value="GLYCOSYL_HYDROL_F1_2"/>
    <property type="match status" value="1"/>
</dbReference>
<dbReference type="InterPro" id="IPR017853">
    <property type="entry name" value="GH"/>
</dbReference>
<dbReference type="AlphaFoldDB" id="A0AAP0EVI0"/>
<dbReference type="InterPro" id="IPR033132">
    <property type="entry name" value="GH_1_N_CS"/>
</dbReference>
<dbReference type="GO" id="GO:0005975">
    <property type="term" value="P:carbohydrate metabolic process"/>
    <property type="evidence" value="ECO:0007669"/>
    <property type="project" value="InterPro"/>
</dbReference>
<sequence>MGCGKRDFVGWALLVSVALLKFANQCSGIDKSSFPDGFKFGFSSSAYQMEGAAHEDGRGLSIWDTFCATPGKIKNGDTGDVAVDMYHHYKEDIQILKNMGTDIFRLSISWSRVFPGGSTRNGKVNPKGVEFYNNFIDELIKNGIEPMVTLFHWDTPQVLEDEYGGFRSDRILEDYTEFADFCFKEFGDRVRKWVTINEPSIFATHGYLNGQNAPGRCTPPQCPAGDSSREPYIVSHNLLRAHMRAVKLYRSKYQKEQKGTIGISVHSDWYTSYSTQEIDVAATRRVLDNTLGLYLDPIFFGDYPLSVKEIVRERLPVFTDEESRDIKGSFDFIGMNHYVTLYVLDNSTNIVLPPEGDPKDGPLPDDPNLPDTFAIQTSTALIPSQACFKDGVPIGPSEGGVTYWRSYPQGIMHLLNYIKEKYSNPPVYITEIGFVTLDKGQTAEELIRDEERVKYIKETLQYTLQAMREGSDLRGYMIWSYIDNFEWAGGYSNRLGLLYANYTSSNLERIPKSSAIWFANAMNKRPKKSFRPFGGSPYRSIASA</sequence>
<evidence type="ECO:0000313" key="6">
    <source>
        <dbReference type="Proteomes" id="UP001420932"/>
    </source>
</evidence>
<dbReference type="FunFam" id="3.20.20.80:FF:000022">
    <property type="entry name" value="Beta-glucosidase 11"/>
    <property type="match status" value="1"/>
</dbReference>
<evidence type="ECO:0008006" key="7">
    <source>
        <dbReference type="Google" id="ProtNLM"/>
    </source>
</evidence>
<dbReference type="GO" id="GO:0008422">
    <property type="term" value="F:beta-glucosidase activity"/>
    <property type="evidence" value="ECO:0007669"/>
    <property type="project" value="TreeGrafter"/>
</dbReference>
<dbReference type="Pfam" id="PF00232">
    <property type="entry name" value="Glyco_hydro_1"/>
    <property type="match status" value="1"/>
</dbReference>
<evidence type="ECO:0000256" key="4">
    <source>
        <dbReference type="SAM" id="SignalP"/>
    </source>
</evidence>
<name>A0AAP0EVI0_9MAGN</name>
<proteinExistence type="inferred from homology"/>
<keyword evidence="4" id="KW-0732">Signal</keyword>
<dbReference type="InterPro" id="IPR001360">
    <property type="entry name" value="Glyco_hydro_1"/>
</dbReference>